<dbReference type="InterPro" id="IPR002104">
    <property type="entry name" value="Integrase_catalytic"/>
</dbReference>
<dbReference type="GO" id="GO:0003677">
    <property type="term" value="F:DNA binding"/>
    <property type="evidence" value="ECO:0007669"/>
    <property type="project" value="UniProtKB-KW"/>
</dbReference>
<evidence type="ECO:0000256" key="1">
    <source>
        <dbReference type="ARBA" id="ARBA00008857"/>
    </source>
</evidence>
<evidence type="ECO:0000313" key="8">
    <source>
        <dbReference type="Proteomes" id="UP000293589"/>
    </source>
</evidence>
<dbReference type="GO" id="GO:0015074">
    <property type="term" value="P:DNA integration"/>
    <property type="evidence" value="ECO:0007669"/>
    <property type="project" value="UniProtKB-KW"/>
</dbReference>
<comment type="similarity">
    <text evidence="1">Belongs to the 'phage' integrase family.</text>
</comment>
<evidence type="ECO:0000256" key="2">
    <source>
        <dbReference type="ARBA" id="ARBA00022908"/>
    </source>
</evidence>
<sequence length="436" mass="49424">MASNVRRRRAFGKIAWKPNKQHPTRIEASFPTPVWAFEKWPGLAERQSKSFPASADGEDEARGWLGRQKRLIDAEAWEPERVVRRKDLAERVTFGEYWEGWLNGRRTAKGAPLAAGTRYRLEKDIRLHLLPYFGPMRLVDVTPRTVDDWLAWLPQDQKAMRANAVKAAHAIFATAARPGVHGEPPLIPSNPFAGRMSGKYRRDRETPPATPEELKVMHDSMPPRYALTVYIACFVEMRIGEVCALRMDNDVDLDTMTMHIRHGRLTVGPDKIGATKTASSVRDEPIPTQLANLIRDFADKYGLKSGDWLFPSVKDQHEPLHPNSLRNWFAEARERAGRPDMRFHDLRSTGLTWRAIDGATLKELMDAGGHADPRTAMIYQHAADGRRREMADKLGSRLLSDETPGAIRTRIADIDSRIAELSVERDCLMTKLKALE</sequence>
<dbReference type="RefSeq" id="WP_129237071.1">
    <property type="nucleotide sequence ID" value="NZ_CP035464.1"/>
</dbReference>
<keyword evidence="2" id="KW-0229">DNA integration</keyword>
<keyword evidence="4" id="KW-0233">DNA recombination</keyword>
<dbReference type="PROSITE" id="PS51898">
    <property type="entry name" value="TYR_RECOMBINASE"/>
    <property type="match status" value="1"/>
</dbReference>
<dbReference type="Gene3D" id="1.10.150.130">
    <property type="match status" value="1"/>
</dbReference>
<feature type="compositionally biased region" description="Basic and acidic residues" evidence="5">
    <location>
        <begin position="200"/>
        <end position="210"/>
    </location>
</feature>
<accession>A0A4P6DSH4</accession>
<dbReference type="AlphaFoldDB" id="A0A4P6DSH4"/>
<dbReference type="InterPro" id="IPR050808">
    <property type="entry name" value="Phage_Integrase"/>
</dbReference>
<feature type="domain" description="Tyr recombinase" evidence="6">
    <location>
        <begin position="204"/>
        <end position="392"/>
    </location>
</feature>
<dbReference type="Gene3D" id="1.10.443.10">
    <property type="entry name" value="Intergrase catalytic core"/>
    <property type="match status" value="1"/>
</dbReference>
<evidence type="ECO:0000313" key="7">
    <source>
        <dbReference type="EMBL" id="QAY32576.1"/>
    </source>
</evidence>
<dbReference type="EMBL" id="CP035464">
    <property type="protein sequence ID" value="QAY32576.1"/>
    <property type="molecule type" value="Genomic_DNA"/>
</dbReference>
<dbReference type="Pfam" id="PF14659">
    <property type="entry name" value="Phage_int_SAM_3"/>
    <property type="match status" value="1"/>
</dbReference>
<gene>
    <name evidence="7" type="ORF">ESN35_03375</name>
</gene>
<dbReference type="CDD" id="cd01189">
    <property type="entry name" value="INT_ICEBs1_C_like"/>
    <property type="match status" value="1"/>
</dbReference>
<evidence type="ECO:0000256" key="3">
    <source>
        <dbReference type="ARBA" id="ARBA00023125"/>
    </source>
</evidence>
<proteinExistence type="inferred from homology"/>
<dbReference type="InterPro" id="IPR013762">
    <property type="entry name" value="Integrase-like_cat_sf"/>
</dbReference>
<evidence type="ECO:0000256" key="5">
    <source>
        <dbReference type="SAM" id="MobiDB-lite"/>
    </source>
</evidence>
<organism evidence="7 8">
    <name type="scientific">Bifidobacterium pullorum subsp. gallinarum</name>
    <dbReference type="NCBI Taxonomy" id="78344"/>
    <lineage>
        <taxon>Bacteria</taxon>
        <taxon>Bacillati</taxon>
        <taxon>Actinomycetota</taxon>
        <taxon>Actinomycetes</taxon>
        <taxon>Bifidobacteriales</taxon>
        <taxon>Bifidobacteriaceae</taxon>
        <taxon>Bifidobacterium</taxon>
    </lineage>
</organism>
<evidence type="ECO:0000259" key="6">
    <source>
        <dbReference type="PROSITE" id="PS51898"/>
    </source>
</evidence>
<evidence type="ECO:0000256" key="4">
    <source>
        <dbReference type="ARBA" id="ARBA00023172"/>
    </source>
</evidence>
<dbReference type="PANTHER" id="PTHR30629:SF2">
    <property type="entry name" value="PROPHAGE INTEGRASE INTS-RELATED"/>
    <property type="match status" value="1"/>
</dbReference>
<dbReference type="PANTHER" id="PTHR30629">
    <property type="entry name" value="PROPHAGE INTEGRASE"/>
    <property type="match status" value="1"/>
</dbReference>
<dbReference type="Proteomes" id="UP000293589">
    <property type="component" value="Chromosome"/>
</dbReference>
<name>A0A4P6DSH4_9BIFI</name>
<protein>
    <submittedName>
        <fullName evidence="7">Site-specific integrase</fullName>
    </submittedName>
</protein>
<dbReference type="GO" id="GO:0006310">
    <property type="term" value="P:DNA recombination"/>
    <property type="evidence" value="ECO:0007669"/>
    <property type="project" value="UniProtKB-KW"/>
</dbReference>
<feature type="region of interest" description="Disordered" evidence="5">
    <location>
        <begin position="183"/>
        <end position="210"/>
    </location>
</feature>
<dbReference type="Pfam" id="PF00589">
    <property type="entry name" value="Phage_integrase"/>
    <property type="match status" value="1"/>
</dbReference>
<dbReference type="KEGG" id="bgx:ESN35_03375"/>
<dbReference type="InterPro" id="IPR011010">
    <property type="entry name" value="DNA_brk_join_enz"/>
</dbReference>
<reference evidence="7 8" key="1">
    <citation type="submission" date="2019-01" db="EMBL/GenBank/DDBJ databases">
        <title>Complete genome sequence of Bifidobacterium gallinarum CACC 514.</title>
        <authorList>
            <person name="Jung M."/>
        </authorList>
    </citation>
    <scope>NUCLEOTIDE SEQUENCE [LARGE SCALE GENOMIC DNA]</scope>
    <source>
        <strain evidence="7 8">CACC 514</strain>
    </source>
</reference>
<dbReference type="InterPro" id="IPR004107">
    <property type="entry name" value="Integrase_SAM-like_N"/>
</dbReference>
<keyword evidence="3" id="KW-0238">DNA-binding</keyword>
<dbReference type="InterPro" id="IPR010998">
    <property type="entry name" value="Integrase_recombinase_N"/>
</dbReference>
<dbReference type="SUPFAM" id="SSF56349">
    <property type="entry name" value="DNA breaking-rejoining enzymes"/>
    <property type="match status" value="1"/>
</dbReference>